<dbReference type="STRING" id="1423777.FD46_GL001663"/>
<feature type="transmembrane region" description="Helical" evidence="6">
    <location>
        <begin position="414"/>
        <end position="433"/>
    </location>
</feature>
<accession>A0A0R1MF46</accession>
<evidence type="ECO:0000256" key="2">
    <source>
        <dbReference type="ARBA" id="ARBA00022475"/>
    </source>
</evidence>
<feature type="transmembrane region" description="Helical" evidence="6">
    <location>
        <begin position="202"/>
        <end position="226"/>
    </location>
</feature>
<feature type="transmembrane region" description="Helical" evidence="6">
    <location>
        <begin position="113"/>
        <end position="132"/>
    </location>
</feature>
<organism evidence="7 8">
    <name type="scientific">Liquorilactobacillus oeni DSM 19972</name>
    <dbReference type="NCBI Taxonomy" id="1423777"/>
    <lineage>
        <taxon>Bacteria</taxon>
        <taxon>Bacillati</taxon>
        <taxon>Bacillota</taxon>
        <taxon>Bacilli</taxon>
        <taxon>Lactobacillales</taxon>
        <taxon>Lactobacillaceae</taxon>
        <taxon>Liquorilactobacillus</taxon>
    </lineage>
</organism>
<keyword evidence="4 6" id="KW-1133">Transmembrane helix</keyword>
<feature type="transmembrane region" description="Helical" evidence="6">
    <location>
        <begin position="144"/>
        <end position="161"/>
    </location>
</feature>
<dbReference type="GO" id="GO:0005886">
    <property type="term" value="C:plasma membrane"/>
    <property type="evidence" value="ECO:0007669"/>
    <property type="project" value="UniProtKB-SubCell"/>
</dbReference>
<feature type="transmembrane region" description="Helical" evidence="6">
    <location>
        <begin position="326"/>
        <end position="347"/>
    </location>
</feature>
<feature type="transmembrane region" description="Helical" evidence="6">
    <location>
        <begin position="85"/>
        <end position="107"/>
    </location>
</feature>
<keyword evidence="2" id="KW-1003">Cell membrane</keyword>
<dbReference type="OrthoDB" id="9815702at2"/>
<reference evidence="7 8" key="1">
    <citation type="journal article" date="2015" name="Genome Announc.">
        <title>Expanding the biotechnology potential of lactobacilli through comparative genomics of 213 strains and associated genera.</title>
        <authorList>
            <person name="Sun Z."/>
            <person name="Harris H.M."/>
            <person name="McCann A."/>
            <person name="Guo C."/>
            <person name="Argimon S."/>
            <person name="Zhang W."/>
            <person name="Yang X."/>
            <person name="Jeffery I.B."/>
            <person name="Cooney J.C."/>
            <person name="Kagawa T.F."/>
            <person name="Liu W."/>
            <person name="Song Y."/>
            <person name="Salvetti E."/>
            <person name="Wrobel A."/>
            <person name="Rasinkangas P."/>
            <person name="Parkhill J."/>
            <person name="Rea M.C."/>
            <person name="O'Sullivan O."/>
            <person name="Ritari J."/>
            <person name="Douillard F.P."/>
            <person name="Paul Ross R."/>
            <person name="Yang R."/>
            <person name="Briner A.E."/>
            <person name="Felis G.E."/>
            <person name="de Vos W.M."/>
            <person name="Barrangou R."/>
            <person name="Klaenhammer T.R."/>
            <person name="Caufield P.W."/>
            <person name="Cui Y."/>
            <person name="Zhang H."/>
            <person name="O'Toole P.W."/>
        </authorList>
    </citation>
    <scope>NUCLEOTIDE SEQUENCE [LARGE SCALE GENOMIC DNA]</scope>
    <source>
        <strain evidence="7 8">DSM 19972</strain>
    </source>
</reference>
<evidence type="ECO:0000313" key="7">
    <source>
        <dbReference type="EMBL" id="KRL04532.1"/>
    </source>
</evidence>
<feature type="transmembrane region" description="Helical" evidence="6">
    <location>
        <begin position="246"/>
        <end position="266"/>
    </location>
</feature>
<dbReference type="PANTHER" id="PTHR30250">
    <property type="entry name" value="PST FAMILY PREDICTED COLANIC ACID TRANSPORTER"/>
    <property type="match status" value="1"/>
</dbReference>
<feature type="transmembrane region" description="Helical" evidence="6">
    <location>
        <begin position="42"/>
        <end position="64"/>
    </location>
</feature>
<feature type="transmembrane region" description="Helical" evidence="6">
    <location>
        <begin position="287"/>
        <end position="306"/>
    </location>
</feature>
<dbReference type="PANTHER" id="PTHR30250:SF11">
    <property type="entry name" value="O-ANTIGEN TRANSPORTER-RELATED"/>
    <property type="match status" value="1"/>
</dbReference>
<feature type="transmembrane region" description="Helical" evidence="6">
    <location>
        <begin position="9"/>
        <end position="30"/>
    </location>
</feature>
<evidence type="ECO:0000313" key="8">
    <source>
        <dbReference type="Proteomes" id="UP000051686"/>
    </source>
</evidence>
<feature type="transmembrane region" description="Helical" evidence="6">
    <location>
        <begin position="354"/>
        <end position="375"/>
    </location>
</feature>
<comment type="subcellular location">
    <subcellularLocation>
        <location evidence="1">Cell membrane</location>
        <topology evidence="1">Multi-pass membrane protein</topology>
    </subcellularLocation>
</comment>
<name>A0A0R1MF46_9LACO</name>
<dbReference type="Pfam" id="PF01943">
    <property type="entry name" value="Polysacc_synt"/>
    <property type="match status" value="1"/>
</dbReference>
<protein>
    <submittedName>
        <fullName evidence="7">Polysaccharide Transporter, PST family protein</fullName>
    </submittedName>
</protein>
<feature type="transmembrane region" description="Helical" evidence="6">
    <location>
        <begin position="167"/>
        <end position="190"/>
    </location>
</feature>
<dbReference type="CDD" id="cd13128">
    <property type="entry name" value="MATE_Wzx_like"/>
    <property type="match status" value="1"/>
</dbReference>
<comment type="caution">
    <text evidence="7">The sequence shown here is derived from an EMBL/GenBank/DDBJ whole genome shotgun (WGS) entry which is preliminary data.</text>
</comment>
<sequence length="475" mass="53708">MKNSIRINYVYNVMYQFLAVAVPVITTPYISRVLGPSGVGYYNYVLGIVSYFGIFAITGTSAFGQREIAKRQGSIEARSVVFWRVFLFRIICTLIVSFFYLVFIVMVLPQYKILFLVNLFTLLSWVVDMSWYFQGMENFKVTSLRNSLIKISATILIFILVKKPSDLWLYVLIYALSNLFGNLSALPYLYKEVIFVKLDLKDIFLSFRPIMALFIPVIAIQLYTVLNKIMLGTFSTSEQVGYFSQANQIVSLLVTVISAYSGVLAPRIAALYSKKLFNSMKLLVDKALANLFFLSFPMICGLILLAKSGVPFFFGTGFKPVVNILYILSFLFVILGMGQMLGAFLIAIDRQRPYTVAVSIAAVVNLILNGIALYLHLGARGVAVASVISEIFATVIQIYNFKDFLSFKRIKNKFISYLIASSIMTFYILLLSIIVISRFYFICLAMLTGPIIYIVVLVLLKDEVCCTVLKRIMRF</sequence>
<evidence type="ECO:0000256" key="6">
    <source>
        <dbReference type="SAM" id="Phobius"/>
    </source>
</evidence>
<proteinExistence type="predicted"/>
<keyword evidence="5 6" id="KW-0472">Membrane</keyword>
<keyword evidence="3 6" id="KW-0812">Transmembrane</keyword>
<dbReference type="PATRIC" id="fig|1423777.3.peg.1714"/>
<gene>
    <name evidence="7" type="ORF">FD46_GL001663</name>
</gene>
<dbReference type="InterPro" id="IPR050833">
    <property type="entry name" value="Poly_Biosynth_Transport"/>
</dbReference>
<keyword evidence="8" id="KW-1185">Reference proteome</keyword>
<evidence type="ECO:0000256" key="3">
    <source>
        <dbReference type="ARBA" id="ARBA00022692"/>
    </source>
</evidence>
<evidence type="ECO:0000256" key="1">
    <source>
        <dbReference type="ARBA" id="ARBA00004651"/>
    </source>
</evidence>
<feature type="transmembrane region" description="Helical" evidence="6">
    <location>
        <begin position="381"/>
        <end position="402"/>
    </location>
</feature>
<dbReference type="EMBL" id="AZEH01000039">
    <property type="protein sequence ID" value="KRL04532.1"/>
    <property type="molecule type" value="Genomic_DNA"/>
</dbReference>
<dbReference type="InterPro" id="IPR002797">
    <property type="entry name" value="Polysacc_synth"/>
</dbReference>
<dbReference type="Proteomes" id="UP000051686">
    <property type="component" value="Unassembled WGS sequence"/>
</dbReference>
<feature type="transmembrane region" description="Helical" evidence="6">
    <location>
        <begin position="439"/>
        <end position="460"/>
    </location>
</feature>
<dbReference type="AlphaFoldDB" id="A0A0R1MF46"/>
<dbReference type="RefSeq" id="WP_057896493.1">
    <property type="nucleotide sequence ID" value="NZ_AZEH01000039.1"/>
</dbReference>
<evidence type="ECO:0000256" key="5">
    <source>
        <dbReference type="ARBA" id="ARBA00023136"/>
    </source>
</evidence>
<evidence type="ECO:0000256" key="4">
    <source>
        <dbReference type="ARBA" id="ARBA00022989"/>
    </source>
</evidence>